<name>A0ABX2WD20_9ENTR</name>
<gene>
    <name evidence="3" type="ORF">M976_00529</name>
</gene>
<sequence>MFKKSLFLFAFVLAGCAQPGDDKVEALNTLDFHATPSPSAPANSNPAELESLHKTNQQAIASLTAEIKSARVDELKSGDVFDNRDGIDNVFQALTRLEEFGELNNIYLKDNNKNGLVQIGKVLKPLTEKDS</sequence>
<evidence type="ECO:0000313" key="4">
    <source>
        <dbReference type="Proteomes" id="UP000078407"/>
    </source>
</evidence>
<evidence type="ECO:0000256" key="2">
    <source>
        <dbReference type="SAM" id="SignalP"/>
    </source>
</evidence>
<dbReference type="EMBL" id="LXEQ01000006">
    <property type="protein sequence ID" value="OAT32547.1"/>
    <property type="molecule type" value="Genomic_DNA"/>
</dbReference>
<dbReference type="Proteomes" id="UP000078407">
    <property type="component" value="Unassembled WGS sequence"/>
</dbReference>
<organism evidence="3 4">
    <name type="scientific">Buttiauxella ferragutiae ATCC 51602</name>
    <dbReference type="NCBI Taxonomy" id="1354252"/>
    <lineage>
        <taxon>Bacteria</taxon>
        <taxon>Pseudomonadati</taxon>
        <taxon>Pseudomonadota</taxon>
        <taxon>Gammaproteobacteria</taxon>
        <taxon>Enterobacterales</taxon>
        <taxon>Enterobacteriaceae</taxon>
        <taxon>Buttiauxella</taxon>
    </lineage>
</organism>
<keyword evidence="2" id="KW-0732">Signal</keyword>
<evidence type="ECO:0000256" key="1">
    <source>
        <dbReference type="SAM" id="MobiDB-lite"/>
    </source>
</evidence>
<dbReference type="RefSeq" id="WP_064540944.1">
    <property type="nucleotide sequence ID" value="NZ_LXEQ01000006.1"/>
</dbReference>
<evidence type="ECO:0008006" key="5">
    <source>
        <dbReference type="Google" id="ProtNLM"/>
    </source>
</evidence>
<dbReference type="PROSITE" id="PS51257">
    <property type="entry name" value="PROKAR_LIPOPROTEIN"/>
    <property type="match status" value="1"/>
</dbReference>
<protein>
    <recommendedName>
        <fullName evidence="5">Lipoprotein</fullName>
    </recommendedName>
</protein>
<keyword evidence="4" id="KW-1185">Reference proteome</keyword>
<feature type="signal peptide" evidence="2">
    <location>
        <begin position="1"/>
        <end position="19"/>
    </location>
</feature>
<reference evidence="3 4" key="1">
    <citation type="submission" date="2016-04" db="EMBL/GenBank/DDBJ databases">
        <title>ATOL: Assembling a taxonomically balanced genome-scale reconstruction of the evolutionary history of the Enterobacteriaceae.</title>
        <authorList>
            <person name="Plunkett G.III."/>
            <person name="Neeno-Eckwall E.C."/>
            <person name="Glasner J.D."/>
            <person name="Perna N.T."/>
        </authorList>
    </citation>
    <scope>NUCLEOTIDE SEQUENCE [LARGE SCALE GENOMIC DNA]</scope>
    <source>
        <strain evidence="3 4">ATCC 51602</strain>
    </source>
</reference>
<evidence type="ECO:0000313" key="3">
    <source>
        <dbReference type="EMBL" id="OAT32547.1"/>
    </source>
</evidence>
<feature type="compositionally biased region" description="Low complexity" evidence="1">
    <location>
        <begin position="36"/>
        <end position="47"/>
    </location>
</feature>
<comment type="caution">
    <text evidence="3">The sequence shown here is derived from an EMBL/GenBank/DDBJ whole genome shotgun (WGS) entry which is preliminary data.</text>
</comment>
<feature type="region of interest" description="Disordered" evidence="1">
    <location>
        <begin position="33"/>
        <end position="55"/>
    </location>
</feature>
<proteinExistence type="predicted"/>
<feature type="chain" id="PRO_5046836667" description="Lipoprotein" evidence="2">
    <location>
        <begin position="20"/>
        <end position="131"/>
    </location>
</feature>
<accession>A0ABX2WD20</accession>